<dbReference type="InterPro" id="IPR007064">
    <property type="entry name" value="Nmd3_N"/>
</dbReference>
<evidence type="ECO:0000313" key="3">
    <source>
        <dbReference type="EMBL" id="KAF0750577.1"/>
    </source>
</evidence>
<dbReference type="PANTHER" id="PTHR12746:SF2">
    <property type="entry name" value="60S RIBOSOMAL EXPORT PROTEIN NMD3"/>
    <property type="match status" value="1"/>
</dbReference>
<name>A0A6A5AE37_APHAT</name>
<dbReference type="InterPro" id="IPR039768">
    <property type="entry name" value="Nmd3"/>
</dbReference>
<gene>
    <name evidence="3" type="ORF">AaE_006662</name>
</gene>
<organism evidence="3 4">
    <name type="scientific">Aphanomyces astaci</name>
    <name type="common">Crayfish plague agent</name>
    <dbReference type="NCBI Taxonomy" id="112090"/>
    <lineage>
        <taxon>Eukaryota</taxon>
        <taxon>Sar</taxon>
        <taxon>Stramenopiles</taxon>
        <taxon>Oomycota</taxon>
        <taxon>Saprolegniomycetes</taxon>
        <taxon>Saprolegniales</taxon>
        <taxon>Verrucalvaceae</taxon>
        <taxon>Aphanomyces</taxon>
    </lineage>
</organism>
<dbReference type="GO" id="GO:0043023">
    <property type="term" value="F:ribosomal large subunit binding"/>
    <property type="evidence" value="ECO:0007669"/>
    <property type="project" value="InterPro"/>
</dbReference>
<dbReference type="Pfam" id="PF04981">
    <property type="entry name" value="NMD3"/>
    <property type="match status" value="1"/>
</dbReference>
<comment type="similarity">
    <text evidence="1">Belongs to the NMD3 family.</text>
</comment>
<protein>
    <recommendedName>
        <fullName evidence="1">60S ribosomal export protein NMD3</fullName>
    </recommendedName>
</protein>
<keyword evidence="1" id="KW-0963">Cytoplasm</keyword>
<evidence type="ECO:0000256" key="1">
    <source>
        <dbReference type="RuleBase" id="RU364108"/>
    </source>
</evidence>
<sequence length="95" mass="10514">MCAPCLSTEVDITDGISKECSLVQCNGCLRFQRSTGAKGTSGIYAECPLESLDLMALCLKKIHGLNKDVKLIDASFIWTEPHSKRIKLKLTIRKE</sequence>
<keyword evidence="1" id="KW-0539">Nucleus</keyword>
<keyword evidence="1" id="KW-0653">Protein transport</keyword>
<dbReference type="GO" id="GO:0015031">
    <property type="term" value="P:protein transport"/>
    <property type="evidence" value="ECO:0007669"/>
    <property type="project" value="UniProtKB-KW"/>
</dbReference>
<dbReference type="EMBL" id="VJMI01012270">
    <property type="protein sequence ID" value="KAF0750577.1"/>
    <property type="molecule type" value="Genomic_DNA"/>
</dbReference>
<proteinExistence type="inferred from homology"/>
<comment type="caution">
    <text evidence="3">The sequence shown here is derived from an EMBL/GenBank/DDBJ whole genome shotgun (WGS) entry which is preliminary data.</text>
</comment>
<dbReference type="GO" id="GO:0005634">
    <property type="term" value="C:nucleus"/>
    <property type="evidence" value="ECO:0007669"/>
    <property type="project" value="UniProtKB-SubCell"/>
</dbReference>
<evidence type="ECO:0000313" key="4">
    <source>
        <dbReference type="Proteomes" id="UP000469452"/>
    </source>
</evidence>
<feature type="domain" description="Nmd3 N-terminal" evidence="2">
    <location>
        <begin position="1"/>
        <end position="95"/>
    </location>
</feature>
<dbReference type="AlphaFoldDB" id="A0A6A5AE37"/>
<keyword evidence="1" id="KW-0813">Transport</keyword>
<dbReference type="PANTHER" id="PTHR12746">
    <property type="entry name" value="NONSENSE-MEDIATED MRNA DECAY PROTEIN 3"/>
    <property type="match status" value="1"/>
</dbReference>
<dbReference type="Proteomes" id="UP000469452">
    <property type="component" value="Unassembled WGS sequence"/>
</dbReference>
<dbReference type="GO" id="GO:0005737">
    <property type="term" value="C:cytoplasm"/>
    <property type="evidence" value="ECO:0007669"/>
    <property type="project" value="UniProtKB-SubCell"/>
</dbReference>
<reference evidence="3 4" key="1">
    <citation type="submission" date="2019-06" db="EMBL/GenBank/DDBJ databases">
        <title>Genomics analysis of Aphanomyces spp. identifies a new class of oomycete effector associated with host adaptation.</title>
        <authorList>
            <person name="Gaulin E."/>
        </authorList>
    </citation>
    <scope>NUCLEOTIDE SEQUENCE [LARGE SCALE GENOMIC DNA]</scope>
    <source>
        <strain evidence="3 4">E</strain>
    </source>
</reference>
<accession>A0A6A5AE37</accession>
<evidence type="ECO:0000259" key="2">
    <source>
        <dbReference type="Pfam" id="PF04981"/>
    </source>
</evidence>
<feature type="non-terminal residue" evidence="3">
    <location>
        <position position="95"/>
    </location>
</feature>
<comment type="function">
    <text evidence="1">Acts as an adapter for the XPO1/CRM1-mediated export of the 60S ribosomal subunit.</text>
</comment>
<comment type="subcellular location">
    <subcellularLocation>
        <location evidence="1">Cytoplasm</location>
    </subcellularLocation>
    <subcellularLocation>
        <location evidence="1">Nucleus</location>
    </subcellularLocation>
</comment>
<dbReference type="GO" id="GO:0000055">
    <property type="term" value="P:ribosomal large subunit export from nucleus"/>
    <property type="evidence" value="ECO:0007669"/>
    <property type="project" value="TreeGrafter"/>
</dbReference>